<keyword evidence="2" id="KW-0805">Transcription regulation</keyword>
<evidence type="ECO:0000256" key="2">
    <source>
        <dbReference type="ARBA" id="ARBA00023015"/>
    </source>
</evidence>
<evidence type="ECO:0000256" key="3">
    <source>
        <dbReference type="ARBA" id="ARBA00023125"/>
    </source>
</evidence>
<keyword evidence="3" id="KW-0238">DNA-binding</keyword>
<feature type="domain" description="SANT" evidence="8">
    <location>
        <begin position="166"/>
        <end position="214"/>
    </location>
</feature>
<dbReference type="PANTHER" id="PTHR44191:SF4">
    <property type="entry name" value="OS01G0187900 PROTEIN"/>
    <property type="match status" value="1"/>
</dbReference>
<dbReference type="InterPro" id="IPR009057">
    <property type="entry name" value="Homeodomain-like_sf"/>
</dbReference>
<dbReference type="PROSITE" id="PS50090">
    <property type="entry name" value="MYB_LIKE"/>
    <property type="match status" value="1"/>
</dbReference>
<comment type="subcellular location">
    <subcellularLocation>
        <location evidence="1">Nucleus</location>
    </subcellularLocation>
</comment>
<dbReference type="PROSITE" id="PS51294">
    <property type="entry name" value="HTH_MYB"/>
    <property type="match status" value="1"/>
</dbReference>
<dbReference type="GO" id="GO:0005634">
    <property type="term" value="C:nucleus"/>
    <property type="evidence" value="ECO:0007669"/>
    <property type="project" value="UniProtKB-SubCell"/>
</dbReference>
<keyword evidence="4" id="KW-0804">Transcription</keyword>
<protein>
    <submittedName>
        <fullName evidence="10">Transcription factor MYBS3</fullName>
    </submittedName>
</protein>
<dbReference type="InterPro" id="IPR017884">
    <property type="entry name" value="SANT_dom"/>
</dbReference>
<feature type="domain" description="Myb-like" evidence="7">
    <location>
        <begin position="165"/>
        <end position="210"/>
    </location>
</feature>
<evidence type="ECO:0000256" key="1">
    <source>
        <dbReference type="ARBA" id="ARBA00004123"/>
    </source>
</evidence>
<feature type="compositionally biased region" description="Basic and acidic residues" evidence="6">
    <location>
        <begin position="79"/>
        <end position="88"/>
    </location>
</feature>
<dbReference type="PANTHER" id="PTHR44191">
    <property type="entry name" value="TRANSCRIPTION FACTOR KUA1"/>
    <property type="match status" value="1"/>
</dbReference>
<evidence type="ECO:0000259" key="8">
    <source>
        <dbReference type="PROSITE" id="PS51293"/>
    </source>
</evidence>
<keyword evidence="5" id="KW-0539">Nucleus</keyword>
<dbReference type="SMART" id="SM00717">
    <property type="entry name" value="SANT"/>
    <property type="match status" value="1"/>
</dbReference>
<dbReference type="Gene3D" id="1.10.10.60">
    <property type="entry name" value="Homeodomain-like"/>
    <property type="match status" value="1"/>
</dbReference>
<evidence type="ECO:0000259" key="9">
    <source>
        <dbReference type="PROSITE" id="PS51294"/>
    </source>
</evidence>
<evidence type="ECO:0000256" key="4">
    <source>
        <dbReference type="ARBA" id="ARBA00023163"/>
    </source>
</evidence>
<dbReference type="PROSITE" id="PS51293">
    <property type="entry name" value="SANT"/>
    <property type="match status" value="1"/>
</dbReference>
<feature type="domain" description="HTH myb-type" evidence="9">
    <location>
        <begin position="165"/>
        <end position="214"/>
    </location>
</feature>
<dbReference type="SUPFAM" id="SSF46689">
    <property type="entry name" value="Homeodomain-like"/>
    <property type="match status" value="1"/>
</dbReference>
<dbReference type="FunFam" id="1.10.10.60:FF:000009">
    <property type="entry name" value="transcription factor MYB1R1"/>
    <property type="match status" value="1"/>
</dbReference>
<feature type="region of interest" description="Disordered" evidence="6">
    <location>
        <begin position="61"/>
        <end position="120"/>
    </location>
</feature>
<dbReference type="InterPro" id="IPR052245">
    <property type="entry name" value="Plant_Stress_Dev_TF"/>
</dbReference>
<feature type="compositionally biased region" description="Polar residues" evidence="6">
    <location>
        <begin position="7"/>
        <end position="18"/>
    </location>
</feature>
<dbReference type="Proteomes" id="UP000288805">
    <property type="component" value="Unassembled WGS sequence"/>
</dbReference>
<dbReference type="AlphaFoldDB" id="A0A438GX58"/>
<dbReference type="InterPro" id="IPR017930">
    <property type="entry name" value="Myb_dom"/>
</dbReference>
<dbReference type="GO" id="GO:0006355">
    <property type="term" value="P:regulation of DNA-templated transcription"/>
    <property type="evidence" value="ECO:0007669"/>
    <property type="project" value="UniProtKB-ARBA"/>
</dbReference>
<evidence type="ECO:0000259" key="7">
    <source>
        <dbReference type="PROSITE" id="PS50090"/>
    </source>
</evidence>
<evidence type="ECO:0000313" key="11">
    <source>
        <dbReference type="Proteomes" id="UP000288805"/>
    </source>
</evidence>
<feature type="compositionally biased region" description="Low complexity" evidence="6">
    <location>
        <begin position="61"/>
        <end position="78"/>
    </location>
</feature>
<dbReference type="Pfam" id="PF00249">
    <property type="entry name" value="Myb_DNA-binding"/>
    <property type="match status" value="1"/>
</dbReference>
<dbReference type="NCBIfam" id="TIGR01557">
    <property type="entry name" value="myb_SHAQKYF"/>
    <property type="match status" value="1"/>
</dbReference>
<dbReference type="CDD" id="cd00167">
    <property type="entry name" value="SANT"/>
    <property type="match status" value="1"/>
</dbReference>
<feature type="region of interest" description="Disordered" evidence="6">
    <location>
        <begin position="1"/>
        <end position="24"/>
    </location>
</feature>
<sequence length="410" mass="44538">MTRRCSHCSTNGHNSRTCPSRGGGAVAGGIGGVKLFGVRLTDGSIIKKSASMGSLSSAHYHSSSSAAASPNPSSPSSDPLRDAIHEPDGYLSDDPGQATCSSNRRGERKKGRNRRHDEEQLIHRHIGNGCGSGNEVTLSICFLILFNNHSSFQLVFTGIWFSGVPWTEEEHRLFLFGLQRLGKGDWRGISRNYVISRTPTQVASHAQKYFIRQSNATRRKRRSSLFDMVPDMVTDTPPVPEEQFLVPTSQTGETDNASSVPSLNLSLNMEFEPMETISQETVKEAEEAEETVIPRSELPPVVPAFFPGYLPVPFPFWPPNAAPAEEEKESESSHQVLKPIPVLPKEPVNVDELVGMSQLSLGEINNGHIDSSPLSLKLLGAPSRQSAFHTNTSVGGSELGKGKNSVVQAV</sequence>
<organism evidence="10 11">
    <name type="scientific">Vitis vinifera</name>
    <name type="common">Grape</name>
    <dbReference type="NCBI Taxonomy" id="29760"/>
    <lineage>
        <taxon>Eukaryota</taxon>
        <taxon>Viridiplantae</taxon>
        <taxon>Streptophyta</taxon>
        <taxon>Embryophyta</taxon>
        <taxon>Tracheophyta</taxon>
        <taxon>Spermatophyta</taxon>
        <taxon>Magnoliopsida</taxon>
        <taxon>eudicotyledons</taxon>
        <taxon>Gunneridae</taxon>
        <taxon>Pentapetalae</taxon>
        <taxon>rosids</taxon>
        <taxon>Vitales</taxon>
        <taxon>Vitaceae</taxon>
        <taxon>Viteae</taxon>
        <taxon>Vitis</taxon>
    </lineage>
</organism>
<dbReference type="InterPro" id="IPR001005">
    <property type="entry name" value="SANT/Myb"/>
</dbReference>
<reference evidence="10 11" key="1">
    <citation type="journal article" date="2018" name="PLoS Genet.">
        <title>Population sequencing reveals clonal diversity and ancestral inbreeding in the grapevine cultivar Chardonnay.</title>
        <authorList>
            <person name="Roach M.J."/>
            <person name="Johnson D.L."/>
            <person name="Bohlmann J."/>
            <person name="van Vuuren H.J."/>
            <person name="Jones S.J."/>
            <person name="Pretorius I.S."/>
            <person name="Schmidt S.A."/>
            <person name="Borneman A.R."/>
        </authorList>
    </citation>
    <scope>NUCLEOTIDE SEQUENCE [LARGE SCALE GENOMIC DNA]</scope>
    <source>
        <strain evidence="11">cv. Chardonnay</strain>
        <tissue evidence="10">Leaf</tissue>
    </source>
</reference>
<evidence type="ECO:0000256" key="6">
    <source>
        <dbReference type="SAM" id="MobiDB-lite"/>
    </source>
</evidence>
<accession>A0A438GX58</accession>
<dbReference type="EMBL" id="QGNW01000323">
    <property type="protein sequence ID" value="RVW76790.1"/>
    <property type="molecule type" value="Genomic_DNA"/>
</dbReference>
<gene>
    <name evidence="10" type="primary">MYBS3_0</name>
    <name evidence="10" type="ORF">CK203_050520</name>
</gene>
<dbReference type="GO" id="GO:0003677">
    <property type="term" value="F:DNA binding"/>
    <property type="evidence" value="ECO:0007669"/>
    <property type="project" value="UniProtKB-KW"/>
</dbReference>
<proteinExistence type="predicted"/>
<dbReference type="InterPro" id="IPR006447">
    <property type="entry name" value="Myb_dom_plants"/>
</dbReference>
<name>A0A438GX58_VITVI</name>
<evidence type="ECO:0000313" key="10">
    <source>
        <dbReference type="EMBL" id="RVW76790.1"/>
    </source>
</evidence>
<comment type="caution">
    <text evidence="10">The sequence shown here is derived from an EMBL/GenBank/DDBJ whole genome shotgun (WGS) entry which is preliminary data.</text>
</comment>
<evidence type="ECO:0000256" key="5">
    <source>
        <dbReference type="ARBA" id="ARBA00023242"/>
    </source>
</evidence>
<feature type="region of interest" description="Disordered" evidence="6">
    <location>
        <begin position="389"/>
        <end position="410"/>
    </location>
</feature>